<evidence type="ECO:0000259" key="8">
    <source>
        <dbReference type="PROSITE" id="PS50011"/>
    </source>
</evidence>
<evidence type="ECO:0000256" key="7">
    <source>
        <dbReference type="SAM" id="MobiDB-lite"/>
    </source>
</evidence>
<dbReference type="AlphaFoldDB" id="A0AAV5CME1"/>
<evidence type="ECO:0000256" key="6">
    <source>
        <dbReference type="RuleBase" id="RU000304"/>
    </source>
</evidence>
<evidence type="ECO:0000256" key="5">
    <source>
        <dbReference type="PROSITE-ProRule" id="PRU10141"/>
    </source>
</evidence>
<dbReference type="Pfam" id="PF00069">
    <property type="entry name" value="Pkinase"/>
    <property type="match status" value="1"/>
</dbReference>
<reference evidence="9" key="1">
    <citation type="journal article" date="2018" name="DNA Res.">
        <title>Multiple hybrid de novo genome assembly of finger millet, an orphan allotetraploid crop.</title>
        <authorList>
            <person name="Hatakeyama M."/>
            <person name="Aluri S."/>
            <person name="Balachadran M.T."/>
            <person name="Sivarajan S.R."/>
            <person name="Patrignani A."/>
            <person name="Gruter S."/>
            <person name="Poveda L."/>
            <person name="Shimizu-Inatsugi R."/>
            <person name="Baeten J."/>
            <person name="Francoijs K.J."/>
            <person name="Nataraja K.N."/>
            <person name="Reddy Y.A.N."/>
            <person name="Phadnis S."/>
            <person name="Ravikumar R.L."/>
            <person name="Schlapbach R."/>
            <person name="Sreeman S.M."/>
            <person name="Shimizu K.K."/>
        </authorList>
    </citation>
    <scope>NUCLEOTIDE SEQUENCE</scope>
</reference>
<protein>
    <recommendedName>
        <fullName evidence="8">Protein kinase domain-containing protein</fullName>
    </recommendedName>
</protein>
<keyword evidence="1" id="KW-0808">Transferase</keyword>
<organism evidence="9 10">
    <name type="scientific">Eleusine coracana subsp. coracana</name>
    <dbReference type="NCBI Taxonomy" id="191504"/>
    <lineage>
        <taxon>Eukaryota</taxon>
        <taxon>Viridiplantae</taxon>
        <taxon>Streptophyta</taxon>
        <taxon>Embryophyta</taxon>
        <taxon>Tracheophyta</taxon>
        <taxon>Spermatophyta</taxon>
        <taxon>Magnoliopsida</taxon>
        <taxon>Liliopsida</taxon>
        <taxon>Poales</taxon>
        <taxon>Poaceae</taxon>
        <taxon>PACMAD clade</taxon>
        <taxon>Chloridoideae</taxon>
        <taxon>Cynodonteae</taxon>
        <taxon>Eleusininae</taxon>
        <taxon>Eleusine</taxon>
    </lineage>
</organism>
<dbReference type="InterPro" id="IPR008271">
    <property type="entry name" value="Ser/Thr_kinase_AS"/>
</dbReference>
<keyword evidence="3" id="KW-0418">Kinase</keyword>
<dbReference type="InterPro" id="IPR050117">
    <property type="entry name" value="MAPK"/>
</dbReference>
<feature type="region of interest" description="Disordered" evidence="7">
    <location>
        <begin position="1"/>
        <end position="26"/>
    </location>
</feature>
<keyword evidence="6" id="KW-0723">Serine/threonine-protein kinase</keyword>
<keyword evidence="2 5" id="KW-0547">Nucleotide-binding</keyword>
<name>A0AAV5CME1_ELECO</name>
<dbReference type="PROSITE" id="PS00108">
    <property type="entry name" value="PROTEIN_KINASE_ST"/>
    <property type="match status" value="1"/>
</dbReference>
<evidence type="ECO:0000256" key="1">
    <source>
        <dbReference type="ARBA" id="ARBA00022679"/>
    </source>
</evidence>
<comment type="caution">
    <text evidence="9">The sequence shown here is derived from an EMBL/GenBank/DDBJ whole genome shotgun (WGS) entry which is preliminary data.</text>
</comment>
<gene>
    <name evidence="9" type="primary">ga16286</name>
    <name evidence="9" type="ORF">PR202_ga16286</name>
</gene>
<dbReference type="InterPro" id="IPR017441">
    <property type="entry name" value="Protein_kinase_ATP_BS"/>
</dbReference>
<dbReference type="PANTHER" id="PTHR24055">
    <property type="entry name" value="MITOGEN-ACTIVATED PROTEIN KINASE"/>
    <property type="match status" value="1"/>
</dbReference>
<evidence type="ECO:0000256" key="4">
    <source>
        <dbReference type="ARBA" id="ARBA00022840"/>
    </source>
</evidence>
<comment type="similarity">
    <text evidence="6">Belongs to the protein kinase superfamily.</text>
</comment>
<evidence type="ECO:0000256" key="2">
    <source>
        <dbReference type="ARBA" id="ARBA00022741"/>
    </source>
</evidence>
<feature type="domain" description="Protein kinase" evidence="8">
    <location>
        <begin position="93"/>
        <end position="394"/>
    </location>
</feature>
<sequence length="478" mass="52208">MSSAEVDVDERPPAPVRGTKRRRAPPPALITKDTAKLALLTLITLCYLTVQLLYPPSQSTHIPTSLTYPQFAAAAVERAAAISAVVSTNEYSYTGSKVLGNGTFGYVFTARHRGSNDVVAVKSLRTDRDHDGNNRSYTAGAAENLGEARALAATGGHPSIVALRAVAVHPTTGELYLVMDHAGRSLGQELYRNRSGAPFPEQDVRRAMRRLLAGVEHMHSRGVVHRDVKPENILVVGSGAGVKICDLGVAMFADEPGPRVRVGTSQYMAPEILAGNTDYGAKVDMWSLGCVMAELLTGRPVFYAPNDDDAAKMRVIFDVLGPPCPGYNPSNQHDDDDKAATTTLPNVSDHRNRLRDLFPQHSLSDECFDVLKGLLSCDADRRLSATDALRLPWFASDAGEEAPSAPNLQLRDRASWTGFFPIGGTTHQRAKIQQDMNNPNSFENYEIYHTCSKHGEKHTYKISTQNSTSYKRYKINNS</sequence>
<dbReference type="Gene3D" id="1.10.510.10">
    <property type="entry name" value="Transferase(Phosphotransferase) domain 1"/>
    <property type="match status" value="1"/>
</dbReference>
<accession>A0AAV5CME1</accession>
<keyword evidence="4 5" id="KW-0067">ATP-binding</keyword>
<keyword evidence="10" id="KW-1185">Reference proteome</keyword>
<dbReference type="PROSITE" id="PS50011">
    <property type="entry name" value="PROTEIN_KINASE_DOM"/>
    <property type="match status" value="1"/>
</dbReference>
<dbReference type="GO" id="GO:0004674">
    <property type="term" value="F:protein serine/threonine kinase activity"/>
    <property type="evidence" value="ECO:0007669"/>
    <property type="project" value="UniProtKB-KW"/>
</dbReference>
<feature type="binding site" evidence="5">
    <location>
        <position position="122"/>
    </location>
    <ligand>
        <name>ATP</name>
        <dbReference type="ChEBI" id="CHEBI:30616"/>
    </ligand>
</feature>
<dbReference type="PROSITE" id="PS00107">
    <property type="entry name" value="PROTEIN_KINASE_ATP"/>
    <property type="match status" value="1"/>
</dbReference>
<proteinExistence type="inferred from homology"/>
<dbReference type="SUPFAM" id="SSF56112">
    <property type="entry name" value="Protein kinase-like (PK-like)"/>
    <property type="match status" value="1"/>
</dbReference>
<reference evidence="9" key="2">
    <citation type="submission" date="2021-12" db="EMBL/GenBank/DDBJ databases">
        <title>Resequencing data analysis of finger millet.</title>
        <authorList>
            <person name="Hatakeyama M."/>
            <person name="Aluri S."/>
            <person name="Balachadran M.T."/>
            <person name="Sivarajan S.R."/>
            <person name="Poveda L."/>
            <person name="Shimizu-Inatsugi R."/>
            <person name="Schlapbach R."/>
            <person name="Sreeman S.M."/>
            <person name="Shimizu K.K."/>
        </authorList>
    </citation>
    <scope>NUCLEOTIDE SEQUENCE</scope>
</reference>
<dbReference type="InterPro" id="IPR011009">
    <property type="entry name" value="Kinase-like_dom_sf"/>
</dbReference>
<dbReference type="InterPro" id="IPR000719">
    <property type="entry name" value="Prot_kinase_dom"/>
</dbReference>
<dbReference type="Proteomes" id="UP001054889">
    <property type="component" value="Unassembled WGS sequence"/>
</dbReference>
<dbReference type="GO" id="GO:0005524">
    <property type="term" value="F:ATP binding"/>
    <property type="evidence" value="ECO:0007669"/>
    <property type="project" value="UniProtKB-UniRule"/>
</dbReference>
<evidence type="ECO:0000313" key="9">
    <source>
        <dbReference type="EMBL" id="GJM99204.1"/>
    </source>
</evidence>
<dbReference type="SMART" id="SM00220">
    <property type="entry name" value="S_TKc"/>
    <property type="match status" value="1"/>
</dbReference>
<evidence type="ECO:0000256" key="3">
    <source>
        <dbReference type="ARBA" id="ARBA00022777"/>
    </source>
</evidence>
<dbReference type="EMBL" id="BQKI01000007">
    <property type="protein sequence ID" value="GJM99204.1"/>
    <property type="molecule type" value="Genomic_DNA"/>
</dbReference>
<dbReference type="Gene3D" id="3.30.200.20">
    <property type="entry name" value="Phosphorylase Kinase, domain 1"/>
    <property type="match status" value="1"/>
</dbReference>
<evidence type="ECO:0000313" key="10">
    <source>
        <dbReference type="Proteomes" id="UP001054889"/>
    </source>
</evidence>